<feature type="transmembrane region" description="Helical" evidence="1">
    <location>
        <begin position="44"/>
        <end position="67"/>
    </location>
</feature>
<feature type="transmembrane region" description="Helical" evidence="1">
    <location>
        <begin position="129"/>
        <end position="152"/>
    </location>
</feature>
<name>A0A5C6RMU6_9BACT</name>
<dbReference type="PANTHER" id="PTHR37692:SF1">
    <property type="entry name" value="DUF420 DOMAIN-CONTAINING PROTEIN"/>
    <property type="match status" value="1"/>
</dbReference>
<feature type="transmembrane region" description="Helical" evidence="1">
    <location>
        <begin position="79"/>
        <end position="98"/>
    </location>
</feature>
<dbReference type="Pfam" id="PF04238">
    <property type="entry name" value="DUF420"/>
    <property type="match status" value="1"/>
</dbReference>
<proteinExistence type="predicted"/>
<organism evidence="2 3">
    <name type="scientific">Phaeodactylibacter luteus</name>
    <dbReference type="NCBI Taxonomy" id="1564516"/>
    <lineage>
        <taxon>Bacteria</taxon>
        <taxon>Pseudomonadati</taxon>
        <taxon>Bacteroidota</taxon>
        <taxon>Saprospiria</taxon>
        <taxon>Saprospirales</taxon>
        <taxon>Haliscomenobacteraceae</taxon>
        <taxon>Phaeodactylibacter</taxon>
    </lineage>
</organism>
<feature type="transmembrane region" description="Helical" evidence="1">
    <location>
        <begin position="12"/>
        <end position="32"/>
    </location>
</feature>
<accession>A0A5C6RMU6</accession>
<dbReference type="Proteomes" id="UP000321580">
    <property type="component" value="Unassembled WGS sequence"/>
</dbReference>
<dbReference type="AlphaFoldDB" id="A0A5C6RMU6"/>
<keyword evidence="1" id="KW-0472">Membrane</keyword>
<dbReference type="EMBL" id="VOOR01000021">
    <property type="protein sequence ID" value="TXB62970.1"/>
    <property type="molecule type" value="Genomic_DNA"/>
</dbReference>
<feature type="transmembrane region" description="Helical" evidence="1">
    <location>
        <begin position="172"/>
        <end position="191"/>
    </location>
</feature>
<dbReference type="OrthoDB" id="9811380at2"/>
<evidence type="ECO:0000313" key="2">
    <source>
        <dbReference type="EMBL" id="TXB62970.1"/>
    </source>
</evidence>
<dbReference type="RefSeq" id="WP_147167690.1">
    <property type="nucleotide sequence ID" value="NZ_VOOR01000021.1"/>
</dbReference>
<dbReference type="InterPro" id="IPR007352">
    <property type="entry name" value="DUF420"/>
</dbReference>
<dbReference type="PROSITE" id="PS00018">
    <property type="entry name" value="EF_HAND_1"/>
    <property type="match status" value="1"/>
</dbReference>
<dbReference type="InterPro" id="IPR018247">
    <property type="entry name" value="EF_Hand_1_Ca_BS"/>
</dbReference>
<gene>
    <name evidence="2" type="ORF">FRY97_11560</name>
</gene>
<protein>
    <submittedName>
        <fullName evidence="2">DUF420 domain-containing protein</fullName>
    </submittedName>
</protein>
<keyword evidence="1" id="KW-0812">Transmembrane</keyword>
<comment type="caution">
    <text evidence="2">The sequence shown here is derived from an EMBL/GenBank/DDBJ whole genome shotgun (WGS) entry which is preliminary data.</text>
</comment>
<keyword evidence="1" id="KW-1133">Transmembrane helix</keyword>
<evidence type="ECO:0000313" key="3">
    <source>
        <dbReference type="Proteomes" id="UP000321580"/>
    </source>
</evidence>
<evidence type="ECO:0000256" key="1">
    <source>
        <dbReference type="SAM" id="Phobius"/>
    </source>
</evidence>
<reference evidence="2 3" key="1">
    <citation type="submission" date="2019-08" db="EMBL/GenBank/DDBJ databases">
        <title>Genome of Phaeodactylibacter luteus.</title>
        <authorList>
            <person name="Bowman J.P."/>
        </authorList>
    </citation>
    <scope>NUCLEOTIDE SEQUENCE [LARGE SCALE GENOMIC DNA]</scope>
    <source>
        <strain evidence="2 3">KCTC 42180</strain>
    </source>
</reference>
<dbReference type="PANTHER" id="PTHR37692">
    <property type="entry name" value="HYPOTHETICAL MEMBRANE SPANNING PROTEIN"/>
    <property type="match status" value="1"/>
</dbReference>
<sequence>MAANLQLARKLNAAAWVFTGVVLVLVGLMRRVKIPLPEGVDLSFLAPFHAGVNAVTAVVLLVALYFIKQKNMEAHRMAMYTALGLSVLFLLSYVAYHFTTPETIFGDLNHDGLLDEAELAAVGSARTGYLVLLLSHIVLAAVSLPFILFTFIRAYTGQFDRHRKMARWVWPVWFYVAVTGPVAYFMLMPYYP</sequence>
<keyword evidence="3" id="KW-1185">Reference proteome</keyword>